<accession>A0A0V0IA45</accession>
<name>A0A0V0IA45_SOLCH</name>
<feature type="non-terminal residue" evidence="2">
    <location>
        <position position="1"/>
    </location>
</feature>
<feature type="transmembrane region" description="Helical" evidence="1">
    <location>
        <begin position="59"/>
        <end position="81"/>
    </location>
</feature>
<evidence type="ECO:0000256" key="1">
    <source>
        <dbReference type="SAM" id="Phobius"/>
    </source>
</evidence>
<keyword evidence="1" id="KW-0472">Membrane</keyword>
<feature type="transmembrane region" description="Helical" evidence="1">
    <location>
        <begin position="20"/>
        <end position="39"/>
    </location>
</feature>
<evidence type="ECO:0000313" key="2">
    <source>
        <dbReference type="EMBL" id="JAP29001.1"/>
    </source>
</evidence>
<keyword evidence="1" id="KW-0812">Transmembrane</keyword>
<keyword evidence="1" id="KW-1133">Transmembrane helix</keyword>
<dbReference type="EMBL" id="GEDG01009549">
    <property type="protein sequence ID" value="JAP29001.1"/>
    <property type="molecule type" value="Transcribed_RNA"/>
</dbReference>
<proteinExistence type="predicted"/>
<sequence length="83" mass="10214">EIHSFSPLSQHRNTTRNRRFQKNLAFFSFYLYFKFMVYWEVGELAECIWKENQVLEKLLFLLVLVYCLINFNFLKNFCIFITV</sequence>
<reference evidence="2" key="1">
    <citation type="submission" date="2015-12" db="EMBL/GenBank/DDBJ databases">
        <title>Gene expression during late stages of embryo sac development: a critical building block for successful pollen-pistil interactions.</title>
        <authorList>
            <person name="Liu Y."/>
            <person name="Joly V."/>
            <person name="Sabar M."/>
            <person name="Matton D.P."/>
        </authorList>
    </citation>
    <scope>NUCLEOTIDE SEQUENCE</scope>
</reference>
<dbReference type="AlphaFoldDB" id="A0A0V0IA45"/>
<organism evidence="2">
    <name type="scientific">Solanum chacoense</name>
    <name type="common">Chaco potato</name>
    <dbReference type="NCBI Taxonomy" id="4108"/>
    <lineage>
        <taxon>Eukaryota</taxon>
        <taxon>Viridiplantae</taxon>
        <taxon>Streptophyta</taxon>
        <taxon>Embryophyta</taxon>
        <taxon>Tracheophyta</taxon>
        <taxon>Spermatophyta</taxon>
        <taxon>Magnoliopsida</taxon>
        <taxon>eudicotyledons</taxon>
        <taxon>Gunneridae</taxon>
        <taxon>Pentapetalae</taxon>
        <taxon>asterids</taxon>
        <taxon>lamiids</taxon>
        <taxon>Solanales</taxon>
        <taxon>Solanaceae</taxon>
        <taxon>Solanoideae</taxon>
        <taxon>Solaneae</taxon>
        <taxon>Solanum</taxon>
    </lineage>
</organism>
<protein>
    <submittedName>
        <fullName evidence="2">Putative ovule protein</fullName>
    </submittedName>
</protein>